<sequence length="67" mass="7431">MQNALKLTVEVGEDHVVKLPDEVPVGPVEIIVLMGVPAESGRGLEDFDPIELRKPIRLSDLIIEDRE</sequence>
<keyword evidence="2" id="KW-1185">Reference proteome</keyword>
<proteinExistence type="predicted"/>
<dbReference type="EMBL" id="CP089984">
    <property type="protein sequence ID" value="WXB11955.1"/>
    <property type="molecule type" value="Genomic_DNA"/>
</dbReference>
<evidence type="ECO:0000313" key="2">
    <source>
        <dbReference type="Proteomes" id="UP001370348"/>
    </source>
</evidence>
<reference evidence="1 2" key="1">
    <citation type="submission" date="2021-12" db="EMBL/GenBank/DDBJ databases">
        <title>Discovery of the Pendulisporaceae a myxobacterial family with distinct sporulation behavior and unique specialized metabolism.</title>
        <authorList>
            <person name="Garcia R."/>
            <person name="Popoff A."/>
            <person name="Bader C.D."/>
            <person name="Loehr J."/>
            <person name="Walesch S."/>
            <person name="Walt C."/>
            <person name="Boldt J."/>
            <person name="Bunk B."/>
            <person name="Haeckl F.J.F.P.J."/>
            <person name="Gunesch A.P."/>
            <person name="Birkelbach J."/>
            <person name="Nuebel U."/>
            <person name="Pietschmann T."/>
            <person name="Bach T."/>
            <person name="Mueller R."/>
        </authorList>
    </citation>
    <scope>NUCLEOTIDE SEQUENCE [LARGE SCALE GENOMIC DNA]</scope>
    <source>
        <strain evidence="1 2">MSr11954</strain>
    </source>
</reference>
<evidence type="ECO:0000313" key="1">
    <source>
        <dbReference type="EMBL" id="WXB11955.1"/>
    </source>
</evidence>
<name>A0ABZ2LS18_9BACT</name>
<accession>A0ABZ2LS18</accession>
<protein>
    <submittedName>
        <fullName evidence="1">Uncharacterized protein</fullName>
    </submittedName>
</protein>
<organism evidence="1 2">
    <name type="scientific">Pendulispora albinea</name>
    <dbReference type="NCBI Taxonomy" id="2741071"/>
    <lineage>
        <taxon>Bacteria</taxon>
        <taxon>Pseudomonadati</taxon>
        <taxon>Myxococcota</taxon>
        <taxon>Myxococcia</taxon>
        <taxon>Myxococcales</taxon>
        <taxon>Sorangiineae</taxon>
        <taxon>Pendulisporaceae</taxon>
        <taxon>Pendulispora</taxon>
    </lineage>
</organism>
<dbReference type="Proteomes" id="UP001370348">
    <property type="component" value="Chromosome"/>
</dbReference>
<gene>
    <name evidence="1" type="ORF">LZC94_29375</name>
</gene>
<dbReference type="RefSeq" id="WP_394821571.1">
    <property type="nucleotide sequence ID" value="NZ_CP089984.1"/>
</dbReference>